<dbReference type="AlphaFoldDB" id="A0A9P4NFW3"/>
<comment type="caution">
    <text evidence="1">The sequence shown here is derived from an EMBL/GenBank/DDBJ whole genome shotgun (WGS) entry which is preliminary data.</text>
</comment>
<evidence type="ECO:0008006" key="3">
    <source>
        <dbReference type="Google" id="ProtNLM"/>
    </source>
</evidence>
<evidence type="ECO:0000313" key="2">
    <source>
        <dbReference type="Proteomes" id="UP000800235"/>
    </source>
</evidence>
<name>A0A9P4NFW3_9PEZI</name>
<protein>
    <recommendedName>
        <fullName evidence="3">F-box domain-containing protein</fullName>
    </recommendedName>
</protein>
<keyword evidence="2" id="KW-1185">Reference proteome</keyword>
<dbReference type="Proteomes" id="UP000800235">
    <property type="component" value="Unassembled WGS sequence"/>
</dbReference>
<accession>A0A9P4NFW3</accession>
<proteinExistence type="predicted"/>
<sequence length="407" mass="47340">MFTPRERTGDPLLPFHLFVKPQAPATDVTRPTMFPMFNNLPPELQLRLLGLCDAPSLYQLMQTSSAVRAEATKMFYARDDVWYTVRVEWLLDDSGYPGPVWHSTQFAKLVQQVEVDFIWLHGEFSDAGSSEPRAHIRIQRLWETLIQVFPSAKRVLLYEKKHREKAIPLEQVYEAVIRGCPPNLAALICTREYVTDYRICERHFWRYSANAGFTTIPLVPSSIDRVLLPKKKFTGLLGHYQRHLMRREHLTLRQRGLKQAYIDAAERQILEEVEEQGLLCPYNGYETKIFQPGQWLLHTWDTYPPHDEVTDTSQHYFFIVYQPVVGLRQEATSALDTAQVAFRKDAQEFLDELIQRQTDFGTRGGEKYHQSVANARHQLEHDPDYAHEGPVEKCTTYDWLVRIFGNG</sequence>
<dbReference type="OrthoDB" id="5397557at2759"/>
<organism evidence="1 2">
    <name type="scientific">Tothia fuscella</name>
    <dbReference type="NCBI Taxonomy" id="1048955"/>
    <lineage>
        <taxon>Eukaryota</taxon>
        <taxon>Fungi</taxon>
        <taxon>Dikarya</taxon>
        <taxon>Ascomycota</taxon>
        <taxon>Pezizomycotina</taxon>
        <taxon>Dothideomycetes</taxon>
        <taxon>Pleosporomycetidae</taxon>
        <taxon>Venturiales</taxon>
        <taxon>Cylindrosympodiaceae</taxon>
        <taxon>Tothia</taxon>
    </lineage>
</organism>
<dbReference type="EMBL" id="MU007114">
    <property type="protein sequence ID" value="KAF2420011.1"/>
    <property type="molecule type" value="Genomic_DNA"/>
</dbReference>
<gene>
    <name evidence="1" type="ORF">EJ08DRAFT_738740</name>
</gene>
<reference evidence="1" key="1">
    <citation type="journal article" date="2020" name="Stud. Mycol.">
        <title>101 Dothideomycetes genomes: a test case for predicting lifestyles and emergence of pathogens.</title>
        <authorList>
            <person name="Haridas S."/>
            <person name="Albert R."/>
            <person name="Binder M."/>
            <person name="Bloem J."/>
            <person name="Labutti K."/>
            <person name="Salamov A."/>
            <person name="Andreopoulos B."/>
            <person name="Baker S."/>
            <person name="Barry K."/>
            <person name="Bills G."/>
            <person name="Bluhm B."/>
            <person name="Cannon C."/>
            <person name="Castanera R."/>
            <person name="Culley D."/>
            <person name="Daum C."/>
            <person name="Ezra D."/>
            <person name="Gonzalez J."/>
            <person name="Henrissat B."/>
            <person name="Kuo A."/>
            <person name="Liang C."/>
            <person name="Lipzen A."/>
            <person name="Lutzoni F."/>
            <person name="Magnuson J."/>
            <person name="Mondo S."/>
            <person name="Nolan M."/>
            <person name="Ohm R."/>
            <person name="Pangilinan J."/>
            <person name="Park H.-J."/>
            <person name="Ramirez L."/>
            <person name="Alfaro M."/>
            <person name="Sun H."/>
            <person name="Tritt A."/>
            <person name="Yoshinaga Y."/>
            <person name="Zwiers L.-H."/>
            <person name="Turgeon B."/>
            <person name="Goodwin S."/>
            <person name="Spatafora J."/>
            <person name="Crous P."/>
            <person name="Grigoriev I."/>
        </authorList>
    </citation>
    <scope>NUCLEOTIDE SEQUENCE</scope>
    <source>
        <strain evidence="1">CBS 130266</strain>
    </source>
</reference>
<evidence type="ECO:0000313" key="1">
    <source>
        <dbReference type="EMBL" id="KAF2420011.1"/>
    </source>
</evidence>